<dbReference type="STRING" id="1367852.SAMN05216516_1081"/>
<feature type="non-terminal residue" evidence="3">
    <location>
        <position position="1"/>
    </location>
</feature>
<keyword evidence="4" id="KW-1185">Reference proteome</keyword>
<evidence type="ECO:0000313" key="3">
    <source>
        <dbReference type="EMBL" id="SFN45873.1"/>
    </source>
</evidence>
<dbReference type="Pfam" id="PF20178">
    <property type="entry name" value="ToxA_N"/>
    <property type="match status" value="2"/>
</dbReference>
<feature type="region of interest" description="Disordered" evidence="1">
    <location>
        <begin position="127"/>
        <end position="149"/>
    </location>
</feature>
<dbReference type="InterPro" id="IPR046673">
    <property type="entry name" value="ToxA_N"/>
</dbReference>
<evidence type="ECO:0000256" key="1">
    <source>
        <dbReference type="SAM" id="MobiDB-lite"/>
    </source>
</evidence>
<sequence length="1304" mass="145577">TFLQPLMGNEENQTSIHLFTALAITAIVAGRWMKDAGAPQRGVLRVPAFMANIFIRASHYWAALGNMAGSLPSGAAIPENTGTSQRAPAFEVDTEAELTREVCDAAVSCSSSIPRLTAFSSNSTASPEAYTRATVQNRPAPATGGNTPLSLPEQAHYLAVDKLRQESGLSDLLYCTDVKTESRQRINEKVVTNAHFNTKCDAIAYPEPLTKETDSLPVHTEMPETQVTSAETSRSGGEALLPLVTGAAVASVTTPYIQALKSKTTIAAGTSLGLFGLTVGGKALWNSLRSPVMKDADSAVPDTHSLVKDESVKGESTLQDCSRISKRDPGSNDVPYNNYYVSNMPCQKEFQIDDNIQSHNSVAALNEITANMKAIVGENNLRQYDSLEQLKNALNDQRGKILVRRIENALNEGQRRINNAYRKFVNPAAKDEILFYLSAALNTDNTIALEEAYKRLRRTALLTSMLVKYNIHHVSFFERRDKNIPLPYTRSKSPIVLVNKKDPAIIKINLEEAENMIDKLLVQQSSAGYDSKLMVEFIQRMIMLGGNTHAFVTQPECQNEQEASLRSYQQATDSFANQYQPTKALAGKLSVYPDDKAVRDILNKTEGSPLTDEMRNEAKNKLQNRQDEYYQRKTGKSAPSLHEQQQIVNDITWVFTGSQNDFETLKFFYDPIYRADIMTANTDSATIYLRDLGEDGIHAAGIEDNLATNPHFISFKQKAQELRNSFSDPYKVARNIAGNKIYQRTGQNLDPDTIFLHQFELSQTVEDSHSYTGFAHNGQPIHSETITQAYMDNFKVFRKRYQKSFMDFLNSAAAGVMENGYRPEHLDNSELSAPFFTGPDKLTGLYQVNSSAMHFGAENEVKYLPSVLKDDIYDANVMQQIEDQQRKFWSENSEAWRAMAKGQFIEEARLAYVNKVLSQQAYEIAIKGGAANIILYDPVTMRELNEYTAADPSVKVSVLNVRLQSSYLSLIEDIDYELTPDATFYTTNILCFTGKDEREVLYLPGENNPFREFKDEKELKIWFEQQIKKEETRNAFLQHLSLADRQKEVEASLNDLANGKIFADVRGYDQKPTIIKNSVKAHFDNEDAFSVLTQLTKERTEQDSDTLISSNGEIILNSVHQTLQMVSMLAMPILPMLGPVGIALDIGLTAAQLGTGIGLIYTADTQDEYNAAKRDVLVDVGMSLLFLGLNGVGAITANKNTVKSATSYRQTLSRADTPSLHMQSGSLQRIQSINEDALSGPREVIAGERRLQPVKKPFGEDLNFRWIDDDSEETKKILQELLYSRRESAVKLREFRQNPSGLCL</sequence>
<gene>
    <name evidence="3" type="ORF">SAMN05216516_1081</name>
</gene>
<name>A0A1I4Z775_9GAMM</name>
<organism evidence="3 4">
    <name type="scientific">Izhakiella capsodis</name>
    <dbReference type="NCBI Taxonomy" id="1367852"/>
    <lineage>
        <taxon>Bacteria</taxon>
        <taxon>Pseudomonadati</taxon>
        <taxon>Pseudomonadota</taxon>
        <taxon>Gammaproteobacteria</taxon>
        <taxon>Enterobacterales</taxon>
        <taxon>Erwiniaceae</taxon>
        <taxon>Izhakiella</taxon>
    </lineage>
</organism>
<feature type="domain" description="Dermonecrotic toxin N-terminal" evidence="2">
    <location>
        <begin position="724"/>
        <end position="797"/>
    </location>
</feature>
<reference evidence="4" key="1">
    <citation type="submission" date="2016-10" db="EMBL/GenBank/DDBJ databases">
        <authorList>
            <person name="Varghese N."/>
            <person name="Submissions S."/>
        </authorList>
    </citation>
    <scope>NUCLEOTIDE SEQUENCE [LARGE SCALE GENOMIC DNA]</scope>
    <source>
        <strain evidence="4">N6PO6</strain>
    </source>
</reference>
<evidence type="ECO:0000259" key="2">
    <source>
        <dbReference type="Pfam" id="PF20178"/>
    </source>
</evidence>
<evidence type="ECO:0000313" key="4">
    <source>
        <dbReference type="Proteomes" id="UP000242222"/>
    </source>
</evidence>
<proteinExistence type="predicted"/>
<dbReference type="EMBL" id="FOVC01000008">
    <property type="protein sequence ID" value="SFN45873.1"/>
    <property type="molecule type" value="Genomic_DNA"/>
</dbReference>
<accession>A0A1I4Z775</accession>
<dbReference type="Proteomes" id="UP000242222">
    <property type="component" value="Unassembled WGS sequence"/>
</dbReference>
<feature type="domain" description="Dermonecrotic toxin N-terminal" evidence="2">
    <location>
        <begin position="840"/>
        <end position="1043"/>
    </location>
</feature>
<protein>
    <recommendedName>
        <fullName evidence="2">Dermonecrotic toxin N-terminal domain-containing protein</fullName>
    </recommendedName>
</protein>